<dbReference type="InterPro" id="IPR032506">
    <property type="entry name" value="SGSH_C"/>
</dbReference>
<evidence type="ECO:0000259" key="1">
    <source>
        <dbReference type="Pfam" id="PF16347"/>
    </source>
</evidence>
<dbReference type="PANTHER" id="PTHR43751:SF3">
    <property type="entry name" value="SULFATASE N-TERMINAL DOMAIN-CONTAINING PROTEIN"/>
    <property type="match status" value="1"/>
</dbReference>
<gene>
    <name evidence="2" type="ORF">GC098_28195</name>
</gene>
<name>A0ABX1Y3P6_9BACL</name>
<dbReference type="EMBL" id="WHOA01000198">
    <property type="protein sequence ID" value="NOU75224.1"/>
    <property type="molecule type" value="Genomic_DNA"/>
</dbReference>
<dbReference type="SUPFAM" id="SSF53649">
    <property type="entry name" value="Alkaline phosphatase-like"/>
    <property type="match status" value="1"/>
</dbReference>
<dbReference type="Pfam" id="PF16347">
    <property type="entry name" value="SGSH_C"/>
    <property type="match status" value="1"/>
</dbReference>
<accession>A0ABX1Y3P6</accession>
<dbReference type="Gene3D" id="3.40.720.10">
    <property type="entry name" value="Alkaline Phosphatase, subunit A"/>
    <property type="match status" value="1"/>
</dbReference>
<evidence type="ECO:0000313" key="3">
    <source>
        <dbReference type="Proteomes" id="UP000616779"/>
    </source>
</evidence>
<organism evidence="2 3">
    <name type="scientific">Paenibacillus phytorum</name>
    <dbReference type="NCBI Taxonomy" id="2654977"/>
    <lineage>
        <taxon>Bacteria</taxon>
        <taxon>Bacillati</taxon>
        <taxon>Bacillota</taxon>
        <taxon>Bacilli</taxon>
        <taxon>Bacillales</taxon>
        <taxon>Paenibacillaceae</taxon>
        <taxon>Paenibacillus</taxon>
    </lineage>
</organism>
<dbReference type="RefSeq" id="WP_171646637.1">
    <property type="nucleotide sequence ID" value="NZ_WHOA01000198.1"/>
</dbReference>
<evidence type="ECO:0000313" key="2">
    <source>
        <dbReference type="EMBL" id="NOU75224.1"/>
    </source>
</evidence>
<sequence length="155" mass="17757">AGQVRSELVSQYDVFPTLLDYVGLSNPEKDRLPGRSFDELLRGEAGVGREDIVIYDEYGPVRMIRTREWKYVHRYPYGPHELYDLRNDPNEEANRIDDAECQEELEALRYRLGEWFGKYVIPEKDGRTAPVTGFGQLSPLAPGVTEGGAFKPFEK</sequence>
<dbReference type="InterPro" id="IPR052701">
    <property type="entry name" value="GAG_Ulvan_Degrading_Sulfatases"/>
</dbReference>
<feature type="non-terminal residue" evidence="2">
    <location>
        <position position="1"/>
    </location>
</feature>
<comment type="caution">
    <text evidence="2">The sequence shown here is derived from an EMBL/GenBank/DDBJ whole genome shotgun (WGS) entry which is preliminary data.</text>
</comment>
<proteinExistence type="predicted"/>
<dbReference type="Proteomes" id="UP000616779">
    <property type="component" value="Unassembled WGS sequence"/>
</dbReference>
<reference evidence="2 3" key="1">
    <citation type="submission" date="2019-10" db="EMBL/GenBank/DDBJ databases">
        <title>Description of Paenibacillus terrestris sp. nov.</title>
        <authorList>
            <person name="Carlier A."/>
            <person name="Qi S."/>
        </authorList>
    </citation>
    <scope>NUCLEOTIDE SEQUENCE [LARGE SCALE GENOMIC DNA]</scope>
    <source>
        <strain evidence="2 3">LMG 31458</strain>
    </source>
</reference>
<dbReference type="InterPro" id="IPR017850">
    <property type="entry name" value="Alkaline_phosphatase_core_sf"/>
</dbReference>
<protein>
    <submittedName>
        <fullName evidence="2">DUF4976 domain-containing protein</fullName>
    </submittedName>
</protein>
<feature type="domain" description="N-sulphoglucosamine sulphohydrolase C-terminal" evidence="1">
    <location>
        <begin position="2"/>
        <end position="113"/>
    </location>
</feature>
<keyword evidence="3" id="KW-1185">Reference proteome</keyword>
<dbReference type="PANTHER" id="PTHR43751">
    <property type="entry name" value="SULFATASE"/>
    <property type="match status" value="1"/>
</dbReference>